<evidence type="ECO:0000313" key="2">
    <source>
        <dbReference type="Proteomes" id="UP001470230"/>
    </source>
</evidence>
<comment type="caution">
    <text evidence="1">The sequence shown here is derived from an EMBL/GenBank/DDBJ whole genome shotgun (WGS) entry which is preliminary data.</text>
</comment>
<keyword evidence="2" id="KW-1185">Reference proteome</keyword>
<name>A0ABR2KST8_9EUKA</name>
<evidence type="ECO:0000313" key="1">
    <source>
        <dbReference type="EMBL" id="KAK8893477.1"/>
    </source>
</evidence>
<gene>
    <name evidence="1" type="ORF">M9Y10_021899</name>
</gene>
<evidence type="ECO:0008006" key="3">
    <source>
        <dbReference type="Google" id="ProtNLM"/>
    </source>
</evidence>
<protein>
    <recommendedName>
        <fullName evidence="3">Transposase</fullName>
    </recommendedName>
</protein>
<proteinExistence type="predicted"/>
<dbReference type="EMBL" id="JAPFFF010000003">
    <property type="protein sequence ID" value="KAK8893477.1"/>
    <property type="molecule type" value="Genomic_DNA"/>
</dbReference>
<reference evidence="1 2" key="1">
    <citation type="submission" date="2024-04" db="EMBL/GenBank/DDBJ databases">
        <title>Tritrichomonas musculus Genome.</title>
        <authorList>
            <person name="Alves-Ferreira E."/>
            <person name="Grigg M."/>
            <person name="Lorenzi H."/>
            <person name="Galac M."/>
        </authorList>
    </citation>
    <scope>NUCLEOTIDE SEQUENCE [LARGE SCALE GENOMIC DNA]</scope>
    <source>
        <strain evidence="1 2">EAF2021</strain>
    </source>
</reference>
<sequence>MCHFYGSYWSMNRKKKKIKKSFGIPQRDYAGNRELCHTIRRKYFALINDEWVDNKKVHQMLHNEFKVPLSTLYRWTNAWEKNKHYDPSDMSIHGHFHRIFTDQQEENMVNYINLNYMEP</sequence>
<accession>A0ABR2KST8</accession>
<organism evidence="1 2">
    <name type="scientific">Tritrichomonas musculus</name>
    <dbReference type="NCBI Taxonomy" id="1915356"/>
    <lineage>
        <taxon>Eukaryota</taxon>
        <taxon>Metamonada</taxon>
        <taxon>Parabasalia</taxon>
        <taxon>Tritrichomonadida</taxon>
        <taxon>Tritrichomonadidae</taxon>
        <taxon>Tritrichomonas</taxon>
    </lineage>
</organism>
<dbReference type="Proteomes" id="UP001470230">
    <property type="component" value="Unassembled WGS sequence"/>
</dbReference>